<gene>
    <name evidence="1" type="ORF">Q764_14145</name>
</gene>
<dbReference type="EMBL" id="JRLW01000049">
    <property type="protein sequence ID" value="KGO85329.1"/>
    <property type="molecule type" value="Genomic_DNA"/>
</dbReference>
<dbReference type="Gene3D" id="1.20.120.330">
    <property type="entry name" value="Nucleotidyltransferases domain 2"/>
    <property type="match status" value="1"/>
</dbReference>
<evidence type="ECO:0000313" key="1">
    <source>
        <dbReference type="EMBL" id="KGO85329.1"/>
    </source>
</evidence>
<keyword evidence="2" id="KW-1185">Reference proteome</keyword>
<dbReference type="RefSeq" id="WP_026981016.1">
    <property type="nucleotide sequence ID" value="NZ_AUCZ01000038.1"/>
</dbReference>
<proteinExistence type="predicted"/>
<dbReference type="Proteomes" id="UP000030121">
    <property type="component" value="Unassembled WGS sequence"/>
</dbReference>
<name>A0A0A2LZ82_9FLAO</name>
<organism evidence="1 2">
    <name type="scientific">Flavobacterium suncheonense GH29-5 = DSM 17707</name>
    <dbReference type="NCBI Taxonomy" id="1121899"/>
    <lineage>
        <taxon>Bacteria</taxon>
        <taxon>Pseudomonadati</taxon>
        <taxon>Bacteroidota</taxon>
        <taxon>Flavobacteriia</taxon>
        <taxon>Flavobacteriales</taxon>
        <taxon>Flavobacteriaceae</taxon>
        <taxon>Flavobacterium</taxon>
    </lineage>
</organism>
<protein>
    <submittedName>
        <fullName evidence="1">Uncharacterized protein</fullName>
    </submittedName>
</protein>
<evidence type="ECO:0000313" key="2">
    <source>
        <dbReference type="Proteomes" id="UP000030121"/>
    </source>
</evidence>
<accession>A0A0A2LZ82</accession>
<comment type="caution">
    <text evidence="1">The sequence shown here is derived from an EMBL/GenBank/DDBJ whole genome shotgun (WGS) entry which is preliminary data.</text>
</comment>
<dbReference type="OrthoDB" id="1375976at2"/>
<dbReference type="STRING" id="1121899.GCA_000430025_02733"/>
<dbReference type="eggNOG" id="ENOG5033CA9">
    <property type="taxonomic scope" value="Bacteria"/>
</dbReference>
<sequence>MSDTKKYTMDDYALELRHDVLITALVLEKLSAKYLAALLGIKDYKTTKSFGNKSGNLSFNQKIELLIDIDALSKEEKKKFQTFMEIRNQFMHNIDVKSYTECFDMLEGKENFILKLYPLEVDTIKEVKLRIATERLAVELVDTLNKLINKIAKYNLDKLKFETLEVIHPKYVECVNGMKNIYKNHILNKLDLDKNINQSELSNLDKEIRTNFKGFWDLEKN</sequence>
<dbReference type="AlphaFoldDB" id="A0A0A2LZ82"/>
<reference evidence="1 2" key="1">
    <citation type="submission" date="2013-09" db="EMBL/GenBank/DDBJ databases">
        <authorList>
            <person name="Zeng Z."/>
            <person name="Chen C."/>
        </authorList>
    </citation>
    <scope>NUCLEOTIDE SEQUENCE [LARGE SCALE GENOMIC DNA]</scope>
    <source>
        <strain evidence="1 2">GH29-5</strain>
    </source>
</reference>